<organism evidence="3 4">
    <name type="scientific">Riccia sorocarpa</name>
    <dbReference type="NCBI Taxonomy" id="122646"/>
    <lineage>
        <taxon>Eukaryota</taxon>
        <taxon>Viridiplantae</taxon>
        <taxon>Streptophyta</taxon>
        <taxon>Embryophyta</taxon>
        <taxon>Marchantiophyta</taxon>
        <taxon>Marchantiopsida</taxon>
        <taxon>Marchantiidae</taxon>
        <taxon>Marchantiales</taxon>
        <taxon>Ricciaceae</taxon>
        <taxon>Riccia</taxon>
    </lineage>
</organism>
<dbReference type="EMBL" id="JBJQOH010000008">
    <property type="protein sequence ID" value="KAL3675269.1"/>
    <property type="molecule type" value="Genomic_DNA"/>
</dbReference>
<feature type="region of interest" description="Disordered" evidence="1">
    <location>
        <begin position="415"/>
        <end position="465"/>
    </location>
</feature>
<dbReference type="InterPro" id="IPR026960">
    <property type="entry name" value="RVT-Znf"/>
</dbReference>
<reference evidence="3 4" key="1">
    <citation type="submission" date="2024-09" db="EMBL/GenBank/DDBJ databases">
        <title>Chromosome-scale assembly of Riccia sorocarpa.</title>
        <authorList>
            <person name="Paukszto L."/>
        </authorList>
    </citation>
    <scope>NUCLEOTIDE SEQUENCE [LARGE SCALE GENOMIC DNA]</scope>
    <source>
        <strain evidence="3">LP-2024</strain>
        <tissue evidence="3">Aerial parts of the thallus</tissue>
    </source>
</reference>
<proteinExistence type="predicted"/>
<dbReference type="Proteomes" id="UP001633002">
    <property type="component" value="Unassembled WGS sequence"/>
</dbReference>
<sequence length="465" mass="54339">MKLVSKLMEGHELDWTQTARAIIEWKILSVKCRSEEVSDTLQEILICGRRLQLKDSPTLERMLDSWWEARRFLFFKPNAPIPQDLRIELALKLTLPVENRSQGVMKGYLHLLKRVGIGVVGDITVENLGKLADLERGQDYRQADQVAEGPVSFMFWHIQEVVKSRTLSAPKLSDGHSWEWKNGRQTLQGWSQTTQAWRSLLAKSKPEEGKLNGYWGVDWTQERWKNFWGKLWETDIFLRDKFWTWRIIQRGFLVNERLKRMMVDSGECRQCEGGQETTEHCFISCNRVNRQWTQMSTALNKALPTSLPEGNLMKWLEGILRNRRTRLAPLILFIVHTRAAWRERCKQQYKGKKELKPSKQILEDSATLTQELVAVKTSAQKRKWLEEARNYLLLAKDLVEREDWRRQADTQRLLGRKSISTESPHDRPTRQENPNWNSDTESDKDESVTSGPTEDFLVHGAVQID</sequence>
<evidence type="ECO:0000259" key="2">
    <source>
        <dbReference type="Pfam" id="PF13966"/>
    </source>
</evidence>
<feature type="domain" description="Reverse transcriptase zinc-binding" evidence="2">
    <location>
        <begin position="224"/>
        <end position="292"/>
    </location>
</feature>
<dbReference type="Pfam" id="PF13966">
    <property type="entry name" value="zf-RVT"/>
    <property type="match status" value="1"/>
</dbReference>
<keyword evidence="4" id="KW-1185">Reference proteome</keyword>
<accession>A0ABD3G9Z5</accession>
<name>A0ABD3G9Z5_9MARC</name>
<gene>
    <name evidence="3" type="ORF">R1sor_025217</name>
</gene>
<protein>
    <recommendedName>
        <fullName evidence="2">Reverse transcriptase zinc-binding domain-containing protein</fullName>
    </recommendedName>
</protein>
<comment type="caution">
    <text evidence="3">The sequence shown here is derived from an EMBL/GenBank/DDBJ whole genome shotgun (WGS) entry which is preliminary data.</text>
</comment>
<dbReference type="AlphaFoldDB" id="A0ABD3G9Z5"/>
<evidence type="ECO:0000313" key="3">
    <source>
        <dbReference type="EMBL" id="KAL3675269.1"/>
    </source>
</evidence>
<evidence type="ECO:0000313" key="4">
    <source>
        <dbReference type="Proteomes" id="UP001633002"/>
    </source>
</evidence>
<evidence type="ECO:0000256" key="1">
    <source>
        <dbReference type="SAM" id="MobiDB-lite"/>
    </source>
</evidence>